<dbReference type="PANTHER" id="PTHR12757:SF5">
    <property type="entry name" value="TUMOR NECROSIS FACTOR ALPHA-INDUCED PROTEIN 8-LIKE PROTEIN 3"/>
    <property type="match status" value="1"/>
</dbReference>
<keyword evidence="2" id="KW-1185">Reference proteome</keyword>
<comment type="caution">
    <text evidence="1">The sequence shown here is derived from an EMBL/GenBank/DDBJ whole genome shotgun (WGS) entry which is preliminary data.</text>
</comment>
<dbReference type="Gene3D" id="1.20.1440.160">
    <property type="entry name" value="Tumor necrosis factor alpha-induced protein 8-like"/>
    <property type="match status" value="1"/>
</dbReference>
<accession>A0ABS2YX65</accession>
<protein>
    <submittedName>
        <fullName evidence="1">TP8L3 protein</fullName>
    </submittedName>
</protein>
<name>A0ABS2YX65_POLSE</name>
<reference evidence="1" key="1">
    <citation type="journal article" date="2021" name="Cell">
        <title>Tracing the genetic footprints of vertebrate landing in non-teleost ray-finned fishes.</title>
        <authorList>
            <person name="Bi X."/>
            <person name="Wang K."/>
            <person name="Yang L."/>
            <person name="Pan H."/>
            <person name="Jiang H."/>
            <person name="Wei Q."/>
            <person name="Fang M."/>
            <person name="Yu H."/>
            <person name="Zhu C."/>
            <person name="Cai Y."/>
            <person name="He Y."/>
            <person name="Gan X."/>
            <person name="Zeng H."/>
            <person name="Yu D."/>
            <person name="Zhu Y."/>
            <person name="Jiang H."/>
            <person name="Qiu Q."/>
            <person name="Yang H."/>
            <person name="Zhang Y.E."/>
            <person name="Wang W."/>
            <person name="Zhu M."/>
            <person name="He S."/>
            <person name="Zhang G."/>
        </authorList>
    </citation>
    <scope>NUCLEOTIDE SEQUENCE</scope>
    <source>
        <strain evidence="1">Bchr_001</strain>
    </source>
</reference>
<gene>
    <name evidence="1" type="primary">Tnfaip8l3</name>
    <name evidence="1" type="ORF">GTO92_0001471</name>
</gene>
<dbReference type="InterPro" id="IPR038355">
    <property type="entry name" value="TNFAIP8_sf"/>
</dbReference>
<sequence length="166" mass="19283">MATKVMANMLIDDTSSEILDELYKVSQKYTKNKKEAHKIMKNVIKIALKIGILYRNNQFNQDELETVEKFKKKMNQTAMTVVSFYEVDYTFDRHILSGLLNECKDLLHELVEHHLTAKSHGRINHVFNHFADAQFLSVLYSPSGEYRLFLKKICDGINKLLDEGVL</sequence>
<feature type="non-terminal residue" evidence="1">
    <location>
        <position position="166"/>
    </location>
</feature>
<dbReference type="Proteomes" id="UP001166052">
    <property type="component" value="Unassembled WGS sequence"/>
</dbReference>
<feature type="non-terminal residue" evidence="1">
    <location>
        <position position="1"/>
    </location>
</feature>
<dbReference type="Pfam" id="PF05527">
    <property type="entry name" value="TNFAIP8"/>
    <property type="match status" value="1"/>
</dbReference>
<dbReference type="EMBL" id="JAAWVN010012227">
    <property type="protein sequence ID" value="MBN3291346.1"/>
    <property type="molecule type" value="Genomic_DNA"/>
</dbReference>
<proteinExistence type="predicted"/>
<dbReference type="PANTHER" id="PTHR12757">
    <property type="entry name" value="TUMOR NECROSIS FACTOR INDUCED PROTEIN"/>
    <property type="match status" value="1"/>
</dbReference>
<evidence type="ECO:0000313" key="1">
    <source>
        <dbReference type="EMBL" id="MBN3291346.1"/>
    </source>
</evidence>
<evidence type="ECO:0000313" key="2">
    <source>
        <dbReference type="Proteomes" id="UP001166052"/>
    </source>
</evidence>
<dbReference type="InterPro" id="IPR008477">
    <property type="entry name" value="TNFAIP8-like"/>
</dbReference>
<organism evidence="1 2">
    <name type="scientific">Polypterus senegalus</name>
    <name type="common">Senegal bichir</name>
    <dbReference type="NCBI Taxonomy" id="55291"/>
    <lineage>
        <taxon>Eukaryota</taxon>
        <taxon>Metazoa</taxon>
        <taxon>Chordata</taxon>
        <taxon>Craniata</taxon>
        <taxon>Vertebrata</taxon>
        <taxon>Euteleostomi</taxon>
        <taxon>Actinopterygii</taxon>
        <taxon>Polypteriformes</taxon>
        <taxon>Polypteridae</taxon>
        <taxon>Polypterus</taxon>
    </lineage>
</organism>